<evidence type="ECO:0008006" key="5">
    <source>
        <dbReference type="Google" id="ProtNLM"/>
    </source>
</evidence>
<dbReference type="EMBL" id="JAQQCF010000026">
    <property type="protein sequence ID" value="MFM0640230.1"/>
    <property type="molecule type" value="Genomic_DNA"/>
</dbReference>
<accession>A0ABW9DYI3</accession>
<keyword evidence="2" id="KW-0732">Signal</keyword>
<feature type="transmembrane region" description="Helical" evidence="1">
    <location>
        <begin position="299"/>
        <end position="322"/>
    </location>
</feature>
<dbReference type="PANTHER" id="PTHR40940:SF1">
    <property type="entry name" value="PROTEIN BATD"/>
    <property type="match status" value="1"/>
</dbReference>
<sequence length="449" mass="49476">MTAVFLRFLLVIAWLGAACVSTPAFADPAPRTMVRAHLEPAGPVVAGSEVKLVVDLLTTTWFTEAPNWPLFTIADAIVSLPDEQADNLSEDIGGVRWFGVSRAYRIAPQAGKTYDIPPFAITVFPGGMSTPVQVMTPALKLVTTLPPGAQDMAVFFPTPKLTATQEIEPSNQHLRVGDSITRTITQSAAGTESMMIPPVNLGEVDGLKRYAKPSTTRNIVQDRVGLVAGERTDSVTYIADHSGRFKLPPVTIDWWNTKTQKKETIALPGVTFSAATVREKPLFEIPADVMSQGLPHRIIVIHSGQLIVGCAIALGLLVVVWARGRIAMFLRRAKHQVDDARKRWLESEAVAWRGLCAVARKGEWSRTIPALYRWMDRSGDFGHPARLENLPRAEDPKVAELADAVTVHFAEGVARDFHWKDAETALRRAWKKRRLQQQERAPLPPLNEA</sequence>
<comment type="caution">
    <text evidence="3">The sequence shown here is derived from an EMBL/GenBank/DDBJ whole genome shotgun (WGS) entry which is preliminary data.</text>
</comment>
<dbReference type="InterPro" id="IPR025738">
    <property type="entry name" value="BatD"/>
</dbReference>
<evidence type="ECO:0000256" key="1">
    <source>
        <dbReference type="SAM" id="Phobius"/>
    </source>
</evidence>
<dbReference type="RefSeq" id="WP_408338956.1">
    <property type="nucleotide sequence ID" value="NZ_JAQQCF010000026.1"/>
</dbReference>
<protein>
    <recommendedName>
        <fullName evidence="5">Oxygen tolerance</fullName>
    </recommendedName>
</protein>
<proteinExistence type="predicted"/>
<dbReference type="PANTHER" id="PTHR40940">
    <property type="entry name" value="PROTEIN BATD-RELATED"/>
    <property type="match status" value="1"/>
</dbReference>
<dbReference type="PROSITE" id="PS51257">
    <property type="entry name" value="PROKAR_LIPOPROTEIN"/>
    <property type="match status" value="1"/>
</dbReference>
<name>A0ABW9DYI3_9BURK</name>
<feature type="chain" id="PRO_5046206352" description="Oxygen tolerance" evidence="2">
    <location>
        <begin position="27"/>
        <end position="449"/>
    </location>
</feature>
<reference evidence="3 4" key="1">
    <citation type="journal article" date="2024" name="Chem. Sci.">
        <title>Discovery of megapolipeptins by genome mining of a Burkholderiales bacteria collection.</title>
        <authorList>
            <person name="Paulo B.S."/>
            <person name="Recchia M.J.J."/>
            <person name="Lee S."/>
            <person name="Fergusson C.H."/>
            <person name="Romanowski S.B."/>
            <person name="Hernandez A."/>
            <person name="Krull N."/>
            <person name="Liu D.Y."/>
            <person name="Cavanagh H."/>
            <person name="Bos A."/>
            <person name="Gray C.A."/>
            <person name="Murphy B.T."/>
            <person name="Linington R.G."/>
            <person name="Eustaquio A.S."/>
        </authorList>
    </citation>
    <scope>NUCLEOTIDE SEQUENCE [LARGE SCALE GENOMIC DNA]</scope>
    <source>
        <strain evidence="3 4">RL17-338-BIC-A</strain>
    </source>
</reference>
<evidence type="ECO:0000313" key="3">
    <source>
        <dbReference type="EMBL" id="MFM0640230.1"/>
    </source>
</evidence>
<keyword evidence="4" id="KW-1185">Reference proteome</keyword>
<keyword evidence="1" id="KW-1133">Transmembrane helix</keyword>
<gene>
    <name evidence="3" type="ORF">PQQ63_26395</name>
</gene>
<keyword evidence="1" id="KW-0472">Membrane</keyword>
<organism evidence="3 4">
    <name type="scientific">Paraburkholderia metrosideri</name>
    <dbReference type="NCBI Taxonomy" id="580937"/>
    <lineage>
        <taxon>Bacteria</taxon>
        <taxon>Pseudomonadati</taxon>
        <taxon>Pseudomonadota</taxon>
        <taxon>Betaproteobacteria</taxon>
        <taxon>Burkholderiales</taxon>
        <taxon>Burkholderiaceae</taxon>
        <taxon>Paraburkholderia</taxon>
    </lineage>
</organism>
<dbReference type="Proteomes" id="UP001629432">
    <property type="component" value="Unassembled WGS sequence"/>
</dbReference>
<feature type="signal peptide" evidence="2">
    <location>
        <begin position="1"/>
        <end position="26"/>
    </location>
</feature>
<evidence type="ECO:0000313" key="4">
    <source>
        <dbReference type="Proteomes" id="UP001629432"/>
    </source>
</evidence>
<keyword evidence="1" id="KW-0812">Transmembrane</keyword>
<evidence type="ECO:0000256" key="2">
    <source>
        <dbReference type="SAM" id="SignalP"/>
    </source>
</evidence>